<keyword evidence="3" id="KW-0449">Lipoprotein</keyword>
<accession>A0A1V1NXE5</accession>
<evidence type="ECO:0000256" key="1">
    <source>
        <dbReference type="SAM" id="SignalP"/>
    </source>
</evidence>
<keyword evidence="1" id="KW-0732">Signal</keyword>
<feature type="domain" description="YMGG-like Gly-zipper" evidence="2">
    <location>
        <begin position="131"/>
        <end position="174"/>
    </location>
</feature>
<dbReference type="InterPro" id="IPR027367">
    <property type="entry name" value="Gly-zipper_YMGG"/>
</dbReference>
<dbReference type="Pfam" id="PF13441">
    <property type="entry name" value="Gly-zipper_YMGG"/>
    <property type="match status" value="1"/>
</dbReference>
<feature type="chain" id="PRO_5010704628" evidence="1">
    <location>
        <begin position="22"/>
        <end position="229"/>
    </location>
</feature>
<evidence type="ECO:0000313" key="3">
    <source>
        <dbReference type="EMBL" id="ETR67176.1"/>
    </source>
</evidence>
<comment type="caution">
    <text evidence="3">The sequence shown here is derived from an EMBL/GenBank/DDBJ whole genome shotgun (WGS) entry which is preliminary data.</text>
</comment>
<evidence type="ECO:0000259" key="2">
    <source>
        <dbReference type="Pfam" id="PF13441"/>
    </source>
</evidence>
<name>A0A1V1NXE5_9BACT</name>
<evidence type="ECO:0000313" key="4">
    <source>
        <dbReference type="Proteomes" id="UP000189670"/>
    </source>
</evidence>
<proteinExistence type="predicted"/>
<sequence length="229" mass="24333">MKRYFLLFVALIICISGCSKAFVAKPVAFKMPSVYGNAVQINKTLAAAEVFNNGKSDKKIFGFDIHGAGMLPVQVVFQNTGYREMQVIVDQTFLEETNGNMWEVLTGDIAKARATQNAQDKKAVKEAGKKGMIGAGIGAVIGALIGTATGSNVAESVGKGAAIGAGSGAVYGSVKALEQDDAAQKALKDFKNTLIEGKPIKGGCITRGFLFFRVKPKTKIVMVDTERHH</sequence>
<dbReference type="AlphaFoldDB" id="A0A1V1NXE5"/>
<gene>
    <name evidence="3" type="ORF">OMM_05280</name>
</gene>
<reference evidence="4" key="1">
    <citation type="submission" date="2012-11" db="EMBL/GenBank/DDBJ databases">
        <authorList>
            <person name="Lucero-Rivera Y.E."/>
            <person name="Tovar-Ramirez D."/>
        </authorList>
    </citation>
    <scope>NUCLEOTIDE SEQUENCE [LARGE SCALE GENOMIC DNA]</scope>
    <source>
        <strain evidence="4">Araruama</strain>
    </source>
</reference>
<organism evidence="3 4">
    <name type="scientific">Candidatus Magnetoglobus multicellularis str. Araruama</name>
    <dbReference type="NCBI Taxonomy" id="890399"/>
    <lineage>
        <taxon>Bacteria</taxon>
        <taxon>Pseudomonadati</taxon>
        <taxon>Thermodesulfobacteriota</taxon>
        <taxon>Desulfobacteria</taxon>
        <taxon>Desulfobacterales</taxon>
        <taxon>Desulfobacteraceae</taxon>
        <taxon>Candidatus Magnetoglobus</taxon>
    </lineage>
</organism>
<feature type="signal peptide" evidence="1">
    <location>
        <begin position="1"/>
        <end position="21"/>
    </location>
</feature>
<protein>
    <submittedName>
        <fullName evidence="3">Lipoprotein</fullName>
    </submittedName>
</protein>
<dbReference type="EMBL" id="ATBP01001521">
    <property type="protein sequence ID" value="ETR67176.1"/>
    <property type="molecule type" value="Genomic_DNA"/>
</dbReference>
<dbReference type="Proteomes" id="UP000189670">
    <property type="component" value="Unassembled WGS sequence"/>
</dbReference>